<proteinExistence type="predicted"/>
<evidence type="ECO:0000259" key="1">
    <source>
        <dbReference type="Pfam" id="PF00535"/>
    </source>
</evidence>
<sequence length="247" mass="26943">MYKNKIISAIIPAQDEEKSIGKVVAELCALRNHSGISLFDNIIVCDNGSTDNTAQVAQLAGAQTVFEPQPGYGIACLTALAAMPESDVIVFIDGDHSFYAEQSLSLIDEICQGTELVIGSRALGNTQPGALTIPQRFGNWLAVKLIGWVWRVSITDLGPFRAISASALKRIHMQDTRFGWTVEMQVKAIQLKLKIKELPVDTRPRIGVSKISGTVRGVIGAALGIFGTIIKLWRLERKTKELGQEQK</sequence>
<accession>A0A3B0Z5K9</accession>
<gene>
    <name evidence="2" type="ORF">MNBD_GAMMA16-116</name>
</gene>
<dbReference type="Gene3D" id="3.90.550.10">
    <property type="entry name" value="Spore Coat Polysaccharide Biosynthesis Protein SpsA, Chain A"/>
    <property type="match status" value="1"/>
</dbReference>
<evidence type="ECO:0000313" key="2">
    <source>
        <dbReference type="EMBL" id="VAW88725.1"/>
    </source>
</evidence>
<protein>
    <submittedName>
        <fullName evidence="2">Glycosyltransferase</fullName>
    </submittedName>
</protein>
<dbReference type="SUPFAM" id="SSF53448">
    <property type="entry name" value="Nucleotide-diphospho-sugar transferases"/>
    <property type="match status" value="1"/>
</dbReference>
<dbReference type="InterPro" id="IPR029044">
    <property type="entry name" value="Nucleotide-diphossugar_trans"/>
</dbReference>
<dbReference type="InterPro" id="IPR001173">
    <property type="entry name" value="Glyco_trans_2-like"/>
</dbReference>
<dbReference type="InterPro" id="IPR050256">
    <property type="entry name" value="Glycosyltransferase_2"/>
</dbReference>
<feature type="domain" description="Glycosyltransferase 2-like" evidence="1">
    <location>
        <begin position="8"/>
        <end position="137"/>
    </location>
</feature>
<name>A0A3B0Z5K9_9ZZZZ</name>
<dbReference type="PANTHER" id="PTHR48090:SF7">
    <property type="entry name" value="RFBJ PROTEIN"/>
    <property type="match status" value="1"/>
</dbReference>
<reference evidence="2" key="1">
    <citation type="submission" date="2018-06" db="EMBL/GenBank/DDBJ databases">
        <authorList>
            <person name="Zhirakovskaya E."/>
        </authorList>
    </citation>
    <scope>NUCLEOTIDE SEQUENCE</scope>
</reference>
<keyword evidence="2" id="KW-0808">Transferase</keyword>
<organism evidence="2">
    <name type="scientific">hydrothermal vent metagenome</name>
    <dbReference type="NCBI Taxonomy" id="652676"/>
    <lineage>
        <taxon>unclassified sequences</taxon>
        <taxon>metagenomes</taxon>
        <taxon>ecological metagenomes</taxon>
    </lineage>
</organism>
<dbReference type="EMBL" id="UOFO01000150">
    <property type="protein sequence ID" value="VAW88725.1"/>
    <property type="molecule type" value="Genomic_DNA"/>
</dbReference>
<dbReference type="Pfam" id="PF00535">
    <property type="entry name" value="Glycos_transf_2"/>
    <property type="match status" value="1"/>
</dbReference>
<dbReference type="GO" id="GO:0016740">
    <property type="term" value="F:transferase activity"/>
    <property type="evidence" value="ECO:0007669"/>
    <property type="project" value="UniProtKB-KW"/>
</dbReference>
<dbReference type="CDD" id="cd04179">
    <property type="entry name" value="DPM_DPG-synthase_like"/>
    <property type="match status" value="1"/>
</dbReference>
<dbReference type="AlphaFoldDB" id="A0A3B0Z5K9"/>
<dbReference type="PANTHER" id="PTHR48090">
    <property type="entry name" value="UNDECAPRENYL-PHOSPHATE 4-DEOXY-4-FORMAMIDO-L-ARABINOSE TRANSFERASE-RELATED"/>
    <property type="match status" value="1"/>
</dbReference>